<dbReference type="EMBL" id="JAODYY010000031">
    <property type="protein sequence ID" value="MDH0127146.1"/>
    <property type="molecule type" value="Genomic_DNA"/>
</dbReference>
<gene>
    <name evidence="1" type="ORF">N7376_24575</name>
</gene>
<accession>A0AA42HBR9</accession>
<sequence>MTEKNWKWYSGANNESYSFGPFDTREEAIEEVRGQYGDDVDVYVTEAYKEPLKLSSYISRDFVETLLEHAEECVADLADEYGDHVTFDVSGDQQKDLRAMLTATVNAWQEKHGLKFTTWRFTDTRNEEFIAPEVQP</sequence>
<evidence type="ECO:0000313" key="2">
    <source>
        <dbReference type="Proteomes" id="UP001158087"/>
    </source>
</evidence>
<protein>
    <submittedName>
        <fullName evidence="1">Uncharacterized protein</fullName>
    </submittedName>
</protein>
<comment type="caution">
    <text evidence="1">The sequence shown here is derived from an EMBL/GenBank/DDBJ whole genome shotgun (WGS) entry which is preliminary data.</text>
</comment>
<proteinExistence type="predicted"/>
<dbReference type="Proteomes" id="UP001158087">
    <property type="component" value="Unassembled WGS sequence"/>
</dbReference>
<reference evidence="1" key="1">
    <citation type="submission" date="2022-09" db="EMBL/GenBank/DDBJ databases">
        <title>Intensive care unit water sources are persistently colonized with multi-drug resistant bacteria and are the site of extensive horizontal gene transfer of antibiotic resistance genes.</title>
        <authorList>
            <person name="Diorio-Toth L."/>
        </authorList>
    </citation>
    <scope>NUCLEOTIDE SEQUENCE</scope>
    <source>
        <strain evidence="1">GD04153</strain>
    </source>
</reference>
<evidence type="ECO:0000313" key="1">
    <source>
        <dbReference type="EMBL" id="MDH0127146.1"/>
    </source>
</evidence>
<organism evidence="1 2">
    <name type="scientific">Brucella intermedia GD04153</name>
    <dbReference type="NCBI Taxonomy" id="2975438"/>
    <lineage>
        <taxon>Bacteria</taxon>
        <taxon>Pseudomonadati</taxon>
        <taxon>Pseudomonadota</taxon>
        <taxon>Alphaproteobacteria</taxon>
        <taxon>Hyphomicrobiales</taxon>
        <taxon>Brucellaceae</taxon>
        <taxon>Brucella/Ochrobactrum group</taxon>
        <taxon>Brucella</taxon>
    </lineage>
</organism>
<name>A0AA42HBR9_9HYPH</name>
<dbReference type="AlphaFoldDB" id="A0AA42HBR9"/>